<evidence type="ECO:0000256" key="3">
    <source>
        <dbReference type="PROSITE-ProRule" id="PRU00169"/>
    </source>
</evidence>
<feature type="domain" description="Response regulatory" evidence="5">
    <location>
        <begin position="6"/>
        <end position="122"/>
    </location>
</feature>
<dbReference type="InterPro" id="IPR016032">
    <property type="entry name" value="Sig_transdc_resp-reg_C-effctor"/>
</dbReference>
<dbReference type="GO" id="GO:0003677">
    <property type="term" value="F:DNA binding"/>
    <property type="evidence" value="ECO:0007669"/>
    <property type="project" value="UniProtKB-KW"/>
</dbReference>
<dbReference type="PROSITE" id="PS50110">
    <property type="entry name" value="RESPONSE_REGULATORY"/>
    <property type="match status" value="1"/>
</dbReference>
<proteinExistence type="predicted"/>
<dbReference type="InterPro" id="IPR011006">
    <property type="entry name" value="CheY-like_superfamily"/>
</dbReference>
<dbReference type="SUPFAM" id="SSF46894">
    <property type="entry name" value="C-terminal effector domain of the bipartite response regulators"/>
    <property type="match status" value="1"/>
</dbReference>
<evidence type="ECO:0000313" key="7">
    <source>
        <dbReference type="Proteomes" id="UP000297729"/>
    </source>
</evidence>
<protein>
    <submittedName>
        <fullName evidence="6">Response regulator transcription factor</fullName>
    </submittedName>
</protein>
<dbReference type="InterPro" id="IPR039420">
    <property type="entry name" value="WalR-like"/>
</dbReference>
<keyword evidence="1 3" id="KW-0597">Phosphoprotein</keyword>
<dbReference type="Proteomes" id="UP000297729">
    <property type="component" value="Unassembled WGS sequence"/>
</dbReference>
<evidence type="ECO:0000256" key="2">
    <source>
        <dbReference type="ARBA" id="ARBA00023125"/>
    </source>
</evidence>
<comment type="caution">
    <text evidence="6">The sequence shown here is derived from an EMBL/GenBank/DDBJ whole genome shotgun (WGS) entry which is preliminary data.</text>
</comment>
<evidence type="ECO:0000259" key="5">
    <source>
        <dbReference type="PROSITE" id="PS50110"/>
    </source>
</evidence>
<gene>
    <name evidence="6" type="ORF">E4L98_08600</name>
</gene>
<dbReference type="InterPro" id="IPR001789">
    <property type="entry name" value="Sig_transdc_resp-reg_receiver"/>
</dbReference>
<dbReference type="RefSeq" id="WP_135201150.1">
    <property type="nucleotide sequence ID" value="NZ_SPVG01000080.1"/>
</dbReference>
<dbReference type="InterPro" id="IPR058245">
    <property type="entry name" value="NreC/VraR/RcsB-like_REC"/>
</dbReference>
<dbReference type="AlphaFoldDB" id="A0A4Y9SK56"/>
<dbReference type="InterPro" id="IPR000792">
    <property type="entry name" value="Tscrpt_reg_LuxR_C"/>
</dbReference>
<dbReference type="Pfam" id="PF00072">
    <property type="entry name" value="Response_reg"/>
    <property type="match status" value="1"/>
</dbReference>
<accession>A0A4Y9SK56</accession>
<dbReference type="EMBL" id="SPVG01000080">
    <property type="protein sequence ID" value="TFW26289.1"/>
    <property type="molecule type" value="Genomic_DNA"/>
</dbReference>
<feature type="domain" description="HTH luxR-type" evidence="4">
    <location>
        <begin position="138"/>
        <end position="203"/>
    </location>
</feature>
<dbReference type="Pfam" id="PF00196">
    <property type="entry name" value="GerE"/>
    <property type="match status" value="1"/>
</dbReference>
<dbReference type="PANTHER" id="PTHR43214:SF43">
    <property type="entry name" value="TWO-COMPONENT RESPONSE REGULATOR"/>
    <property type="match status" value="1"/>
</dbReference>
<dbReference type="OrthoDB" id="9780593at2"/>
<name>A0A4Y9SK56_9BURK</name>
<keyword evidence="2" id="KW-0238">DNA-binding</keyword>
<dbReference type="SUPFAM" id="SSF52172">
    <property type="entry name" value="CheY-like"/>
    <property type="match status" value="1"/>
</dbReference>
<dbReference type="GO" id="GO:0000160">
    <property type="term" value="P:phosphorelay signal transduction system"/>
    <property type="evidence" value="ECO:0007669"/>
    <property type="project" value="InterPro"/>
</dbReference>
<dbReference type="GO" id="GO:0006355">
    <property type="term" value="P:regulation of DNA-templated transcription"/>
    <property type="evidence" value="ECO:0007669"/>
    <property type="project" value="InterPro"/>
</dbReference>
<dbReference type="PROSITE" id="PS50043">
    <property type="entry name" value="HTH_LUXR_2"/>
    <property type="match status" value="1"/>
</dbReference>
<dbReference type="CDD" id="cd06170">
    <property type="entry name" value="LuxR_C_like"/>
    <property type="match status" value="1"/>
</dbReference>
<evidence type="ECO:0000256" key="1">
    <source>
        <dbReference type="ARBA" id="ARBA00022553"/>
    </source>
</evidence>
<keyword evidence="7" id="KW-1185">Reference proteome</keyword>
<feature type="modified residue" description="4-aspartylphosphate" evidence="3">
    <location>
        <position position="57"/>
    </location>
</feature>
<dbReference type="PROSITE" id="PS00622">
    <property type="entry name" value="HTH_LUXR_1"/>
    <property type="match status" value="1"/>
</dbReference>
<reference evidence="6 7" key="1">
    <citation type="submission" date="2019-03" db="EMBL/GenBank/DDBJ databases">
        <title>Draft Genome Sequence of Duganella callidus sp. nov., a Novel Duganella Species Isolated from Cultivated Soil.</title>
        <authorList>
            <person name="Raths R."/>
            <person name="Peta V."/>
            <person name="Bucking H."/>
        </authorList>
    </citation>
    <scope>NUCLEOTIDE SEQUENCE [LARGE SCALE GENOMIC DNA]</scope>
    <source>
        <strain evidence="6 7">DN04</strain>
    </source>
</reference>
<dbReference type="PANTHER" id="PTHR43214">
    <property type="entry name" value="TWO-COMPONENT RESPONSE REGULATOR"/>
    <property type="match status" value="1"/>
</dbReference>
<organism evidence="6 7">
    <name type="scientific">Duganella callida</name>
    <dbReference type="NCBI Taxonomy" id="2561932"/>
    <lineage>
        <taxon>Bacteria</taxon>
        <taxon>Pseudomonadati</taxon>
        <taxon>Pseudomonadota</taxon>
        <taxon>Betaproteobacteria</taxon>
        <taxon>Burkholderiales</taxon>
        <taxon>Oxalobacteraceae</taxon>
        <taxon>Telluria group</taxon>
        <taxon>Duganella</taxon>
    </lineage>
</organism>
<evidence type="ECO:0000259" key="4">
    <source>
        <dbReference type="PROSITE" id="PS50043"/>
    </source>
</evidence>
<dbReference type="Gene3D" id="3.40.50.2300">
    <property type="match status" value="1"/>
</dbReference>
<dbReference type="SMART" id="SM00421">
    <property type="entry name" value="HTH_LUXR"/>
    <property type="match status" value="1"/>
</dbReference>
<evidence type="ECO:0000313" key="6">
    <source>
        <dbReference type="EMBL" id="TFW26289.1"/>
    </source>
</evidence>
<sequence>MSASISVLIADDHPLMRAGISAILSGQDDIEVVAEAADGCEALECYRRLRPQITIMDVAMPVMCGLTALREIRRECAQAQVIMLSTYKKDAQILGAIHAGAAGFLTKNSLRNELLDAVRTARAGRLSIHPEIALEMSQHWGSEALTPREVDVLGCVAKGASNQLIADSLEISEDTVKAHMKRILSKLGANDRTHAVTIALRRGILL</sequence>
<dbReference type="SMART" id="SM00448">
    <property type="entry name" value="REC"/>
    <property type="match status" value="1"/>
</dbReference>
<dbReference type="CDD" id="cd17535">
    <property type="entry name" value="REC_NarL-like"/>
    <property type="match status" value="1"/>
</dbReference>
<dbReference type="PRINTS" id="PR00038">
    <property type="entry name" value="HTHLUXR"/>
</dbReference>